<dbReference type="KEGG" id="bih:BIP78_0446"/>
<dbReference type="Proteomes" id="UP000287233">
    <property type="component" value="Chromosome"/>
</dbReference>
<accession>A0A410FT97</accession>
<proteinExistence type="predicted"/>
<reference evidence="3" key="1">
    <citation type="submission" date="2018-12" db="EMBL/GenBank/DDBJ databases">
        <title>Complete genome sequence of an uncultured bacterium of the candidate phylum Bipolaricaulota.</title>
        <authorList>
            <person name="Kadnikov V.V."/>
            <person name="Mardanov A.V."/>
            <person name="Beletsky A.V."/>
            <person name="Frank Y.A."/>
            <person name="Karnachuk O.V."/>
            <person name="Ravin N.V."/>
        </authorList>
    </citation>
    <scope>NUCLEOTIDE SEQUENCE [LARGE SCALE GENOMIC DNA]</scope>
</reference>
<organism evidence="2 3">
    <name type="scientific">Bipolaricaulis sibiricus</name>
    <dbReference type="NCBI Taxonomy" id="2501609"/>
    <lineage>
        <taxon>Bacteria</taxon>
        <taxon>Candidatus Bipolaricaulota</taxon>
        <taxon>Candidatus Bipolaricaulia</taxon>
        <taxon>Candidatus Bipolaricaulales</taxon>
        <taxon>Candidatus Bipolaricaulaceae</taxon>
        <taxon>Candidatus Bipolaricaulis</taxon>
    </lineage>
</organism>
<sequence>MESLGRLSALNVTKPTPAEPSGHHDGPGMLATLETWMTERRRSFR</sequence>
<name>A0A410FT97_BIPS1</name>
<evidence type="ECO:0000256" key="1">
    <source>
        <dbReference type="SAM" id="MobiDB-lite"/>
    </source>
</evidence>
<evidence type="ECO:0000313" key="3">
    <source>
        <dbReference type="Proteomes" id="UP000287233"/>
    </source>
</evidence>
<feature type="region of interest" description="Disordered" evidence="1">
    <location>
        <begin position="1"/>
        <end position="45"/>
    </location>
</feature>
<gene>
    <name evidence="2" type="ORF">BIP78_0446</name>
</gene>
<evidence type="ECO:0000313" key="2">
    <source>
        <dbReference type="EMBL" id="QAA76212.1"/>
    </source>
</evidence>
<protein>
    <submittedName>
        <fullName evidence="2">Uncharacterized protein</fullName>
    </submittedName>
</protein>
<dbReference type="EMBL" id="CP034928">
    <property type="protein sequence ID" value="QAA76212.1"/>
    <property type="molecule type" value="Genomic_DNA"/>
</dbReference>
<dbReference type="AlphaFoldDB" id="A0A410FT97"/>